<dbReference type="SUPFAM" id="SSF47413">
    <property type="entry name" value="lambda repressor-like DNA-binding domains"/>
    <property type="match status" value="1"/>
</dbReference>
<accession>A0A447IEV4</accession>
<evidence type="ECO:0000313" key="2">
    <source>
        <dbReference type="Proteomes" id="UP000268844"/>
    </source>
</evidence>
<protein>
    <recommendedName>
        <fullName evidence="3">DUF2442 domain-containing protein</fullName>
    </recommendedName>
</protein>
<dbReference type="Gene3D" id="1.10.260.40">
    <property type="entry name" value="lambda repressor-like DNA-binding domains"/>
    <property type="match status" value="1"/>
</dbReference>
<sequence length="148" mass="16548">MSQVLLLQGEKNRLKRVHPLTGYFVRVTWSDDVTEIKDLGPLLLNHRAFSKVRSDSDLFDTVQVGDQGRRLVWDDGASLNISAIEKLPRTSMDASEFKSIMADLHLNSDALGRLLGLSRRAITGYRGGVPIPNAVVLAMRYVAQRWDA</sequence>
<dbReference type="SUPFAM" id="SSF143880">
    <property type="entry name" value="NE0471 N-terminal domain-like"/>
    <property type="match status" value="1"/>
</dbReference>
<proteinExistence type="predicted"/>
<evidence type="ECO:0008006" key="3">
    <source>
        <dbReference type="Google" id="ProtNLM"/>
    </source>
</evidence>
<dbReference type="InterPro" id="IPR010982">
    <property type="entry name" value="Lambda_DNA-bd_dom_sf"/>
</dbReference>
<dbReference type="Proteomes" id="UP000268844">
    <property type="component" value="Unassembled WGS sequence"/>
</dbReference>
<reference evidence="1 2" key="1">
    <citation type="submission" date="2018-12" db="EMBL/GenBank/DDBJ databases">
        <authorList>
            <person name="Criscuolo A."/>
        </authorList>
    </citation>
    <scope>NUCLEOTIDE SEQUENCE [LARGE SCALE GENOMIC DNA]</scope>
    <source>
        <strain evidence="1">ACIP1116281</strain>
    </source>
</reference>
<dbReference type="Gene3D" id="3.30.2020.10">
    <property type="entry name" value="NE0471-like N-terminal domain"/>
    <property type="match status" value="1"/>
</dbReference>
<dbReference type="AlphaFoldDB" id="A0A447IEV4"/>
<organism evidence="1 2">
    <name type="scientific">Devosia equisanguinis</name>
    <dbReference type="NCBI Taxonomy" id="2490941"/>
    <lineage>
        <taxon>Bacteria</taxon>
        <taxon>Pseudomonadati</taxon>
        <taxon>Pseudomonadota</taxon>
        <taxon>Alphaproteobacteria</taxon>
        <taxon>Hyphomicrobiales</taxon>
        <taxon>Devosiaceae</taxon>
        <taxon>Devosia</taxon>
    </lineage>
</organism>
<dbReference type="InterPro" id="IPR036782">
    <property type="entry name" value="NE0471-like_N"/>
</dbReference>
<evidence type="ECO:0000313" key="1">
    <source>
        <dbReference type="EMBL" id="VDS06037.1"/>
    </source>
</evidence>
<keyword evidence="2" id="KW-1185">Reference proteome</keyword>
<dbReference type="EMBL" id="UZWD01000038">
    <property type="protein sequence ID" value="VDS06037.1"/>
    <property type="molecule type" value="Genomic_DNA"/>
</dbReference>
<dbReference type="GO" id="GO:0003677">
    <property type="term" value="F:DNA binding"/>
    <property type="evidence" value="ECO:0007669"/>
    <property type="project" value="InterPro"/>
</dbReference>
<name>A0A447IEV4_9HYPH</name>
<gene>
    <name evidence="1" type="ORF">DEVEQU_03185</name>
</gene>